<dbReference type="AlphaFoldDB" id="A0A3S8UMQ3"/>
<dbReference type="KEGG" id="pory:EJA05_18375"/>
<dbReference type="GO" id="GO:0004493">
    <property type="term" value="F:methylmalonyl-CoA epimerase activity"/>
    <property type="evidence" value="ECO:0007669"/>
    <property type="project" value="TreeGrafter"/>
</dbReference>
<dbReference type="SUPFAM" id="SSF54593">
    <property type="entry name" value="Glyoxalase/Bleomycin resistance protein/Dihydroxybiphenyl dioxygenase"/>
    <property type="match status" value="1"/>
</dbReference>
<keyword evidence="2" id="KW-0732">Signal</keyword>
<keyword evidence="1" id="KW-0479">Metal-binding</keyword>
<dbReference type="InterPro" id="IPR029068">
    <property type="entry name" value="Glyas_Bleomycin-R_OHBP_Dase"/>
</dbReference>
<evidence type="ECO:0000313" key="4">
    <source>
        <dbReference type="EMBL" id="AZL69561.1"/>
    </source>
</evidence>
<evidence type="ECO:0000259" key="3">
    <source>
        <dbReference type="PROSITE" id="PS51819"/>
    </source>
</evidence>
<dbReference type="InterPro" id="IPR051785">
    <property type="entry name" value="MMCE/EMCE_epimerase"/>
</dbReference>
<dbReference type="PROSITE" id="PS51819">
    <property type="entry name" value="VOC"/>
    <property type="match status" value="1"/>
</dbReference>
<gene>
    <name evidence="4" type="ORF">EJA05_18375</name>
</gene>
<accession>A0A3S8UMQ3</accession>
<dbReference type="PANTHER" id="PTHR43048:SF6">
    <property type="entry name" value="BLR8189 PROTEIN"/>
    <property type="match status" value="1"/>
</dbReference>
<dbReference type="PANTHER" id="PTHR43048">
    <property type="entry name" value="METHYLMALONYL-COA EPIMERASE"/>
    <property type="match status" value="1"/>
</dbReference>
<dbReference type="GO" id="GO:0046491">
    <property type="term" value="P:L-methylmalonyl-CoA metabolic process"/>
    <property type="evidence" value="ECO:0007669"/>
    <property type="project" value="TreeGrafter"/>
</dbReference>
<dbReference type="Pfam" id="PF00903">
    <property type="entry name" value="Glyoxalase"/>
    <property type="match status" value="1"/>
</dbReference>
<evidence type="ECO:0000256" key="1">
    <source>
        <dbReference type="ARBA" id="ARBA00022723"/>
    </source>
</evidence>
<dbReference type="Proteomes" id="UP000268230">
    <property type="component" value="Chromosome"/>
</dbReference>
<reference evidence="4 5" key="1">
    <citation type="submission" date="2018-12" db="EMBL/GenBank/DDBJ databases">
        <authorList>
            <person name="Li S."/>
            <person name="Yang R."/>
            <person name="Chen G."/>
            <person name="Zou L."/>
            <person name="Zhang C."/>
            <person name="Chen Y."/>
            <person name="Liu Z."/>
            <person name="Li Y."/>
            <person name="Yan Y."/>
            <person name="Huang M."/>
            <person name="Chen T."/>
        </authorList>
    </citation>
    <scope>NUCLEOTIDE SEQUENCE [LARGE SCALE GENOMIC DNA]</scope>
    <source>
        <strain evidence="4 5">1257</strain>
    </source>
</reference>
<sequence>MNVVKLTLIALSVAFTSWAQAASSSTISVPSGALEVSVIDHVGMNVPDVDAAIHFFADLAGAKVISDIRPGAIPAEWKTQFRWHPSSELQRFAMVQLDGGAKVELFQYRGPDINPEHPHEDDSGASHFALKTNDIARSLALVKSKGLKVLNEPITNPDGVQWFYFLTPWGSQMELVSMTTK</sequence>
<evidence type="ECO:0000256" key="2">
    <source>
        <dbReference type="SAM" id="SignalP"/>
    </source>
</evidence>
<dbReference type="OrthoDB" id="2613830at2"/>
<dbReference type="InterPro" id="IPR004360">
    <property type="entry name" value="Glyas_Fos-R_dOase_dom"/>
</dbReference>
<name>A0A3S8UMQ3_9PSED</name>
<feature type="signal peptide" evidence="2">
    <location>
        <begin position="1"/>
        <end position="21"/>
    </location>
</feature>
<dbReference type="InterPro" id="IPR037523">
    <property type="entry name" value="VOC_core"/>
</dbReference>
<feature type="chain" id="PRO_5019575438" evidence="2">
    <location>
        <begin position="22"/>
        <end position="181"/>
    </location>
</feature>
<dbReference type="GO" id="GO:0046872">
    <property type="term" value="F:metal ion binding"/>
    <property type="evidence" value="ECO:0007669"/>
    <property type="project" value="UniProtKB-KW"/>
</dbReference>
<feature type="domain" description="VOC" evidence="3">
    <location>
        <begin position="38"/>
        <end position="178"/>
    </location>
</feature>
<dbReference type="EMBL" id="CP034338">
    <property type="protein sequence ID" value="AZL69561.1"/>
    <property type="molecule type" value="Genomic_DNA"/>
</dbReference>
<evidence type="ECO:0000313" key="5">
    <source>
        <dbReference type="Proteomes" id="UP000268230"/>
    </source>
</evidence>
<organism evidence="4 5">
    <name type="scientific">Pseudomonas entomophila</name>
    <dbReference type="NCBI Taxonomy" id="312306"/>
    <lineage>
        <taxon>Bacteria</taxon>
        <taxon>Pseudomonadati</taxon>
        <taxon>Pseudomonadota</taxon>
        <taxon>Gammaproteobacteria</taxon>
        <taxon>Pseudomonadales</taxon>
        <taxon>Pseudomonadaceae</taxon>
        <taxon>Pseudomonas</taxon>
    </lineage>
</organism>
<proteinExistence type="predicted"/>
<dbReference type="Gene3D" id="3.10.180.10">
    <property type="entry name" value="2,3-Dihydroxybiphenyl 1,2-Dioxygenase, domain 1"/>
    <property type="match status" value="1"/>
</dbReference>
<protein>
    <submittedName>
        <fullName evidence="4">Glyoxalase</fullName>
    </submittedName>
</protein>